<dbReference type="KEGG" id="ccr:CC_2351"/>
<dbReference type="Proteomes" id="UP000001816">
    <property type="component" value="Chromosome"/>
</dbReference>
<feature type="transmembrane region" description="Helical" evidence="1">
    <location>
        <begin position="181"/>
        <end position="201"/>
    </location>
</feature>
<sequence>MRRAFYPLQEGLQGPGGLNRRGEIVGTLVRPEQRMSRAGQIDRHLRQIDRLAQGRKTILAERRLADLGVELPAVAREAHRHRPSLAARIRKRRGKREGQRPSFARAVSYPQQVSNVVIRLRRGLCSGHGGVLAAKILAGRGFSLAKIGSEGLGQLGFAGRLVVVDQHDPGVRRQSCSVKTILGLAFAILLAIRPLLVAAVAQW</sequence>
<evidence type="ECO:0000313" key="2">
    <source>
        <dbReference type="EMBL" id="AAK24322.1"/>
    </source>
</evidence>
<gene>
    <name evidence="2" type="ordered locus">CC_2351</name>
</gene>
<proteinExistence type="predicted"/>
<protein>
    <submittedName>
        <fullName evidence="2">Uncharacterized protein</fullName>
    </submittedName>
</protein>
<accession>Q9A5U6</accession>
<keyword evidence="1" id="KW-0812">Transmembrane</keyword>
<dbReference type="BioCyc" id="CAULO:CC2351-MONOMER"/>
<evidence type="ECO:0000256" key="1">
    <source>
        <dbReference type="SAM" id="Phobius"/>
    </source>
</evidence>
<name>Q9A5U6_CAUVC</name>
<dbReference type="EnsemblBacteria" id="AAK24322">
    <property type="protein sequence ID" value="AAK24322"/>
    <property type="gene ID" value="CC_2351"/>
</dbReference>
<dbReference type="EMBL" id="AE005673">
    <property type="protein sequence ID" value="AAK24322.1"/>
    <property type="molecule type" value="Genomic_DNA"/>
</dbReference>
<reference evidence="2 3" key="1">
    <citation type="journal article" date="2001" name="Proc. Natl. Acad. Sci. U.S.A.">
        <title>Complete genome sequence of Caulobacter crescentus.</title>
        <authorList>
            <person name="Nierman W.C."/>
            <person name="Feldblyum T.V."/>
            <person name="Laub M.T."/>
            <person name="Paulsen I.T."/>
            <person name="Nelson K.E."/>
            <person name="Eisen J.A."/>
            <person name="Heidelberg J.F."/>
            <person name="Alley M.R."/>
            <person name="Ohta N."/>
            <person name="Maddock J.R."/>
            <person name="Potocka I."/>
            <person name="Nelson W.C."/>
            <person name="Newton A."/>
            <person name="Stephens C."/>
            <person name="Phadke N.D."/>
            <person name="Ely B."/>
            <person name="DeBoy R.T."/>
            <person name="Dodson R.J."/>
            <person name="Durkin A.S."/>
            <person name="Gwinn M.L."/>
            <person name="Haft D.H."/>
            <person name="Kolonay J.F."/>
            <person name="Smit J."/>
            <person name="Craven M.B."/>
            <person name="Khouri H."/>
            <person name="Shetty J."/>
            <person name="Berry K."/>
            <person name="Utterback T."/>
            <person name="Tran K."/>
            <person name="Wolf A."/>
            <person name="Vamathevan J."/>
            <person name="Ermolaeva M."/>
            <person name="White O."/>
            <person name="Salzberg S.L."/>
            <person name="Venter J.C."/>
            <person name="Shapiro L."/>
            <person name="Fraser C.M."/>
        </authorList>
    </citation>
    <scope>NUCLEOTIDE SEQUENCE [LARGE SCALE GENOMIC DNA]</scope>
    <source>
        <strain evidence="3">ATCC 19089 / CB15</strain>
    </source>
</reference>
<organism evidence="2 3">
    <name type="scientific">Caulobacter vibrioides (strain ATCC 19089 / CIP 103742 / CB 15)</name>
    <name type="common">Caulobacter crescentus</name>
    <dbReference type="NCBI Taxonomy" id="190650"/>
    <lineage>
        <taxon>Bacteria</taxon>
        <taxon>Pseudomonadati</taxon>
        <taxon>Pseudomonadota</taxon>
        <taxon>Alphaproteobacteria</taxon>
        <taxon>Caulobacterales</taxon>
        <taxon>Caulobacteraceae</taxon>
        <taxon>Caulobacter</taxon>
    </lineage>
</organism>
<dbReference type="SMR" id="Q9A5U6"/>
<keyword evidence="1" id="KW-1133">Transmembrane helix</keyword>
<dbReference type="PIR" id="F87540">
    <property type="entry name" value="F87540"/>
</dbReference>
<evidence type="ECO:0000313" key="3">
    <source>
        <dbReference type="Proteomes" id="UP000001816"/>
    </source>
</evidence>
<dbReference type="HOGENOM" id="CLU_1346878_0_0_5"/>
<dbReference type="STRING" id="190650.CC_2351"/>
<keyword evidence="1" id="KW-0472">Membrane</keyword>
<keyword evidence="3" id="KW-1185">Reference proteome</keyword>
<dbReference type="AlphaFoldDB" id="Q9A5U6"/>